<evidence type="ECO:0000259" key="1">
    <source>
        <dbReference type="PROSITE" id="PS51186"/>
    </source>
</evidence>
<dbReference type="SUPFAM" id="SSF55729">
    <property type="entry name" value="Acyl-CoA N-acyltransferases (Nat)"/>
    <property type="match status" value="1"/>
</dbReference>
<dbReference type="AlphaFoldDB" id="A0A5E5AQS6"/>
<dbReference type="PANTHER" id="PTHR43072:SF60">
    <property type="entry name" value="L-2,4-DIAMINOBUTYRIC ACID ACETYLTRANSFERASE"/>
    <property type="match status" value="1"/>
</dbReference>
<dbReference type="Proteomes" id="UP000414136">
    <property type="component" value="Unassembled WGS sequence"/>
</dbReference>
<protein>
    <submittedName>
        <fullName evidence="2">Spermidine N(1)-acetyltransferase</fullName>
        <ecNumber evidence="2">2.3.1.57</ecNumber>
    </submittedName>
</protein>
<sequence length="401" mass="43604">MEFSCHANPSMPNALTSVSASVTQGSTSVSCQTTRWWPALTHLFLSDKAHDASCEFRRLLDATSAPQQIFAFTCLTRYVAPAHSGALQWKVFDDAPPNFVVGNLEVKGCPDWMSSTDDPITLAHDDRMRLSHTLGRHAIPEIASAPHSEVRTHLHRILAQLDAASRVDLTTNRLSTARRIFGASAVGDVSTRRADVQIRELTAEDATPFQALRLHALRMNPTAFEMDYDEEVELSPTSAWAKATKSPNGIVIGAFDDNGLIGMLGLRPLVARKRSHNAALWGMFVHEKASGRGIGRQLLSSAIALARTMPQLTRLSLVVSAASASAISLYESQGFVKTGTDPDSLRCDGRSYDAIHMNLPIVEAADTPTNGFTVHSAAPGAVDRMDLARTYQRTVNPPIHE</sequence>
<proteinExistence type="predicted"/>
<name>A0A5E5AQS6_9BURK</name>
<dbReference type="CDD" id="cd04301">
    <property type="entry name" value="NAT_SF"/>
    <property type="match status" value="1"/>
</dbReference>
<evidence type="ECO:0000313" key="2">
    <source>
        <dbReference type="EMBL" id="VVE74440.1"/>
    </source>
</evidence>
<dbReference type="EMBL" id="CABPSQ010000014">
    <property type="protein sequence ID" value="VVE74440.1"/>
    <property type="molecule type" value="Genomic_DNA"/>
</dbReference>
<dbReference type="EC" id="2.3.1.57" evidence="2"/>
<reference evidence="2 3" key="1">
    <citation type="submission" date="2019-08" db="EMBL/GenBank/DDBJ databases">
        <authorList>
            <person name="Peeters C."/>
        </authorList>
    </citation>
    <scope>NUCLEOTIDE SEQUENCE [LARGE SCALE GENOMIC DNA]</scope>
    <source>
        <strain evidence="2 3">LMG 31118</strain>
    </source>
</reference>
<keyword evidence="3" id="KW-1185">Reference proteome</keyword>
<keyword evidence="2" id="KW-0808">Transferase</keyword>
<dbReference type="InterPro" id="IPR000182">
    <property type="entry name" value="GNAT_dom"/>
</dbReference>
<dbReference type="Gene3D" id="3.40.630.30">
    <property type="match status" value="1"/>
</dbReference>
<accession>A0A5E5AQS6</accession>
<dbReference type="GO" id="GO:0004145">
    <property type="term" value="F:diamine N-acetyltransferase activity"/>
    <property type="evidence" value="ECO:0007669"/>
    <property type="project" value="UniProtKB-EC"/>
</dbReference>
<evidence type="ECO:0000313" key="3">
    <source>
        <dbReference type="Proteomes" id="UP000414136"/>
    </source>
</evidence>
<organism evidence="2 3">
    <name type="scientific">Pandoraea captiosa</name>
    <dbReference type="NCBI Taxonomy" id="2508302"/>
    <lineage>
        <taxon>Bacteria</taxon>
        <taxon>Pseudomonadati</taxon>
        <taxon>Pseudomonadota</taxon>
        <taxon>Betaproteobacteria</taxon>
        <taxon>Burkholderiales</taxon>
        <taxon>Burkholderiaceae</taxon>
        <taxon>Pandoraea</taxon>
    </lineage>
</organism>
<dbReference type="PROSITE" id="PS51186">
    <property type="entry name" value="GNAT"/>
    <property type="match status" value="1"/>
</dbReference>
<gene>
    <name evidence="2" type="primary">speG_2</name>
    <name evidence="2" type="ORF">PCA31118_04751</name>
</gene>
<dbReference type="InterPro" id="IPR016181">
    <property type="entry name" value="Acyl_CoA_acyltransferase"/>
</dbReference>
<dbReference type="Pfam" id="PF00583">
    <property type="entry name" value="Acetyltransf_1"/>
    <property type="match status" value="1"/>
</dbReference>
<feature type="domain" description="N-acetyltransferase" evidence="1">
    <location>
        <begin position="196"/>
        <end position="362"/>
    </location>
</feature>
<keyword evidence="2" id="KW-0012">Acyltransferase</keyword>
<dbReference type="PANTHER" id="PTHR43072">
    <property type="entry name" value="N-ACETYLTRANSFERASE"/>
    <property type="match status" value="1"/>
</dbReference>